<feature type="domain" description="ACT" evidence="4">
    <location>
        <begin position="137"/>
        <end position="211"/>
    </location>
</feature>
<evidence type="ECO:0000313" key="6">
    <source>
        <dbReference type="Proteomes" id="UP000294843"/>
    </source>
</evidence>
<dbReference type="PROSITE" id="PS51371">
    <property type="entry name" value="CBS"/>
    <property type="match status" value="2"/>
</dbReference>
<dbReference type="PROSITE" id="PS51671">
    <property type="entry name" value="ACT"/>
    <property type="match status" value="1"/>
</dbReference>
<evidence type="ECO:0000256" key="2">
    <source>
        <dbReference type="PROSITE-ProRule" id="PRU00703"/>
    </source>
</evidence>
<dbReference type="Gene3D" id="3.30.70.260">
    <property type="match status" value="1"/>
</dbReference>
<evidence type="ECO:0000259" key="3">
    <source>
        <dbReference type="PROSITE" id="PS51371"/>
    </source>
</evidence>
<keyword evidence="1 2" id="KW-0129">CBS domain</keyword>
<dbReference type="InterPro" id="IPR000644">
    <property type="entry name" value="CBS_dom"/>
</dbReference>
<feature type="domain" description="CBS" evidence="3">
    <location>
        <begin position="7"/>
        <end position="64"/>
    </location>
</feature>
<keyword evidence="6" id="KW-1185">Reference proteome</keyword>
<accession>A0A4R6BZA9</accession>
<dbReference type="PANTHER" id="PTHR43080">
    <property type="entry name" value="CBS DOMAIN-CONTAINING PROTEIN CBSX3, MITOCHONDRIAL"/>
    <property type="match status" value="1"/>
</dbReference>
<dbReference type="CDD" id="cd04584">
    <property type="entry name" value="CBS_pair_AcuB_like"/>
    <property type="match status" value="1"/>
</dbReference>
<sequence>MLVERIMTSPCITINEECTIDEAIQLMRNKDIRHLPVVDELMRVKGIITDRDVNLALPSILGETEVKLDAPVANMMNRDVMTCHPLDFVEDIAVDFYELSIGSIPVVKKGRCIGIVTQKDMLNTFLELTGVMTPGSAVEVSVPDVPGIMHEVTKVFHAHRTSIESILVYRDKENPGQKLVLIRMQSMNPRPIIDALNEAGFTVRTPLGMGR</sequence>
<dbReference type="InterPro" id="IPR002912">
    <property type="entry name" value="ACT_dom"/>
</dbReference>
<dbReference type="Pfam" id="PF00571">
    <property type="entry name" value="CBS"/>
    <property type="match status" value="2"/>
</dbReference>
<comment type="caution">
    <text evidence="5">The sequence shown here is derived from an EMBL/GenBank/DDBJ whole genome shotgun (WGS) entry which is preliminary data.</text>
</comment>
<evidence type="ECO:0000259" key="4">
    <source>
        <dbReference type="PROSITE" id="PS51671"/>
    </source>
</evidence>
<organism evidence="5 6">
    <name type="scientific">Macrococcus bovicus</name>
    <dbReference type="NCBI Taxonomy" id="69968"/>
    <lineage>
        <taxon>Bacteria</taxon>
        <taxon>Bacillati</taxon>
        <taxon>Bacillota</taxon>
        <taxon>Bacilli</taxon>
        <taxon>Bacillales</taxon>
        <taxon>Staphylococcaceae</taxon>
        <taxon>Macrococcus</taxon>
    </lineage>
</organism>
<dbReference type="SUPFAM" id="SSF55021">
    <property type="entry name" value="ACT-like"/>
    <property type="match status" value="1"/>
</dbReference>
<name>A0A4R6BZA9_9STAP</name>
<dbReference type="AlphaFoldDB" id="A0A4R6BZA9"/>
<gene>
    <name evidence="5" type="ORF">ERX55_07510</name>
</gene>
<dbReference type="SUPFAM" id="SSF54631">
    <property type="entry name" value="CBS-domain pair"/>
    <property type="match status" value="1"/>
</dbReference>
<dbReference type="RefSeq" id="WP_133451959.1">
    <property type="nucleotide sequence ID" value="NZ_SCWF01000007.1"/>
</dbReference>
<reference evidence="5 6" key="1">
    <citation type="submission" date="2019-01" db="EMBL/GenBank/DDBJ databases">
        <title>Draft genome sequences of the type strains of six Macrococcus species.</title>
        <authorList>
            <person name="Mazhar S."/>
            <person name="Altermann E."/>
            <person name="Hill C."/>
            <person name="Mcauliffe O."/>
        </authorList>
    </citation>
    <scope>NUCLEOTIDE SEQUENCE [LARGE SCALE GENOMIC DNA]</scope>
    <source>
        <strain evidence="5 6">ATCC 51825</strain>
    </source>
</reference>
<dbReference type="OrthoDB" id="9781631at2"/>
<proteinExistence type="predicted"/>
<dbReference type="EMBL" id="SCWF01000007">
    <property type="protein sequence ID" value="TDM13834.1"/>
    <property type="molecule type" value="Genomic_DNA"/>
</dbReference>
<dbReference type="InterPro" id="IPR046342">
    <property type="entry name" value="CBS_dom_sf"/>
</dbReference>
<protein>
    <submittedName>
        <fullName evidence="5">CBS domain-containing protein</fullName>
    </submittedName>
</protein>
<feature type="domain" description="CBS" evidence="3">
    <location>
        <begin position="76"/>
        <end position="131"/>
    </location>
</feature>
<dbReference type="Proteomes" id="UP000294843">
    <property type="component" value="Unassembled WGS sequence"/>
</dbReference>
<evidence type="ECO:0000313" key="5">
    <source>
        <dbReference type="EMBL" id="TDM13834.1"/>
    </source>
</evidence>
<dbReference type="Pfam" id="PF01842">
    <property type="entry name" value="ACT"/>
    <property type="match status" value="1"/>
</dbReference>
<dbReference type="PANTHER" id="PTHR43080:SF2">
    <property type="entry name" value="CBS DOMAIN-CONTAINING PROTEIN"/>
    <property type="match status" value="1"/>
</dbReference>
<dbReference type="InterPro" id="IPR051257">
    <property type="entry name" value="Diverse_CBS-Domain"/>
</dbReference>
<dbReference type="InterPro" id="IPR045865">
    <property type="entry name" value="ACT-like_dom_sf"/>
</dbReference>
<dbReference type="SMART" id="SM00116">
    <property type="entry name" value="CBS"/>
    <property type="match status" value="2"/>
</dbReference>
<evidence type="ECO:0000256" key="1">
    <source>
        <dbReference type="ARBA" id="ARBA00023122"/>
    </source>
</evidence>
<dbReference type="Gene3D" id="3.10.580.10">
    <property type="entry name" value="CBS-domain"/>
    <property type="match status" value="1"/>
</dbReference>